<dbReference type="VEuPathDB" id="VectorBase:PPAPM1_009725"/>
<evidence type="ECO:0000313" key="1">
    <source>
        <dbReference type="EnsemblMetazoa" id="PPAI008225-PA"/>
    </source>
</evidence>
<dbReference type="EMBL" id="AJVK01064020">
    <property type="status" value="NOT_ANNOTATED_CDS"/>
    <property type="molecule type" value="Genomic_DNA"/>
</dbReference>
<accession>A0A1B0GPU2</accession>
<organism evidence="1 2">
    <name type="scientific">Phlebotomus papatasi</name>
    <name type="common">Sandfly</name>
    <dbReference type="NCBI Taxonomy" id="29031"/>
    <lineage>
        <taxon>Eukaryota</taxon>
        <taxon>Metazoa</taxon>
        <taxon>Ecdysozoa</taxon>
        <taxon>Arthropoda</taxon>
        <taxon>Hexapoda</taxon>
        <taxon>Insecta</taxon>
        <taxon>Pterygota</taxon>
        <taxon>Neoptera</taxon>
        <taxon>Endopterygota</taxon>
        <taxon>Diptera</taxon>
        <taxon>Nematocera</taxon>
        <taxon>Psychodoidea</taxon>
        <taxon>Psychodidae</taxon>
        <taxon>Phlebotomus</taxon>
        <taxon>Phlebotomus</taxon>
    </lineage>
</organism>
<dbReference type="VEuPathDB" id="VectorBase:PPAI008225"/>
<dbReference type="Proteomes" id="UP000092462">
    <property type="component" value="Unassembled WGS sequence"/>
</dbReference>
<dbReference type="AlphaFoldDB" id="A0A1B0GPU2"/>
<proteinExistence type="predicted"/>
<reference evidence="1" key="1">
    <citation type="submission" date="2022-08" db="UniProtKB">
        <authorList>
            <consortium name="EnsemblMetazoa"/>
        </authorList>
    </citation>
    <scope>IDENTIFICATION</scope>
    <source>
        <strain evidence="1">Israel</strain>
    </source>
</reference>
<sequence>MSQSSKQDLPDTSSDSDSLESFCKKVLKSRIFLGEFKEKRLVSALESYRDVIVVDVHSESAIANDLEIIRSKLLSVHGQKGDNHWIGVTKSHNRESVLIWTELESFYTFGRYWFQIKTVRFRNNEILLKLKVLRSVDDPPPRTAEQELNFKWEDFDWPLIERMGKDFGIWIQQQLRNFLIFLLSLRINPSQIIFFIKMTILVIISAVVSSIHVVQALGDFSLRLIAEIRKCVHVLTPLFLGTLDVFSKIVGGFYMLIAMIWRDSINLRMPRNQFQPLPPPRRWAPRKAIRN</sequence>
<keyword evidence="2" id="KW-1185">Reference proteome</keyword>
<dbReference type="EnsemblMetazoa" id="PPAI008225-RA">
    <property type="protein sequence ID" value="PPAI008225-PA"/>
    <property type="gene ID" value="PPAI008225"/>
</dbReference>
<name>A0A1B0GPU2_PHLPP</name>
<evidence type="ECO:0000313" key="2">
    <source>
        <dbReference type="Proteomes" id="UP000092462"/>
    </source>
</evidence>
<protein>
    <submittedName>
        <fullName evidence="1">Uncharacterized protein</fullName>
    </submittedName>
</protein>